<gene>
    <name evidence="6" type="primary">cynR_1</name>
    <name evidence="6" type="ORF">TRL7639_03066</name>
</gene>
<dbReference type="Gene3D" id="1.10.10.10">
    <property type="entry name" value="Winged helix-like DNA-binding domain superfamily/Winged helix DNA-binding domain"/>
    <property type="match status" value="1"/>
</dbReference>
<reference evidence="6 7" key="1">
    <citation type="submission" date="2017-03" db="EMBL/GenBank/DDBJ databases">
        <authorList>
            <person name="Afonso C.L."/>
            <person name="Miller P.J."/>
            <person name="Scott M.A."/>
            <person name="Spackman E."/>
            <person name="Goraichik I."/>
            <person name="Dimitrov K.M."/>
            <person name="Suarez D.L."/>
            <person name="Swayne D.E."/>
        </authorList>
    </citation>
    <scope>NUCLEOTIDE SEQUENCE [LARGE SCALE GENOMIC DNA]</scope>
    <source>
        <strain evidence="6 7">CECT 7639</strain>
    </source>
</reference>
<keyword evidence="4" id="KW-0804">Transcription</keyword>
<dbReference type="AlphaFoldDB" id="A0A1Y5T6D3"/>
<organism evidence="6 7">
    <name type="scientific">Falsiruegeria litorea R37</name>
    <dbReference type="NCBI Taxonomy" id="1200284"/>
    <lineage>
        <taxon>Bacteria</taxon>
        <taxon>Pseudomonadati</taxon>
        <taxon>Pseudomonadota</taxon>
        <taxon>Alphaproteobacteria</taxon>
        <taxon>Rhodobacterales</taxon>
        <taxon>Roseobacteraceae</taxon>
        <taxon>Falsiruegeria</taxon>
    </lineage>
</organism>
<evidence type="ECO:0000256" key="2">
    <source>
        <dbReference type="ARBA" id="ARBA00023015"/>
    </source>
</evidence>
<dbReference type="Pfam" id="PF00126">
    <property type="entry name" value="HTH_1"/>
    <property type="match status" value="1"/>
</dbReference>
<keyword evidence="7" id="KW-1185">Reference proteome</keyword>
<dbReference type="GO" id="GO:0010628">
    <property type="term" value="P:positive regulation of gene expression"/>
    <property type="evidence" value="ECO:0007669"/>
    <property type="project" value="TreeGrafter"/>
</dbReference>
<dbReference type="GO" id="GO:0003700">
    <property type="term" value="F:DNA-binding transcription factor activity"/>
    <property type="evidence" value="ECO:0007669"/>
    <property type="project" value="InterPro"/>
</dbReference>
<evidence type="ECO:0000256" key="3">
    <source>
        <dbReference type="ARBA" id="ARBA00023125"/>
    </source>
</evidence>
<evidence type="ECO:0000313" key="7">
    <source>
        <dbReference type="Proteomes" id="UP000193077"/>
    </source>
</evidence>
<dbReference type="Gene3D" id="3.40.190.290">
    <property type="match status" value="1"/>
</dbReference>
<dbReference type="Pfam" id="PF03466">
    <property type="entry name" value="LysR_substrate"/>
    <property type="match status" value="1"/>
</dbReference>
<dbReference type="GO" id="GO:0043565">
    <property type="term" value="F:sequence-specific DNA binding"/>
    <property type="evidence" value="ECO:0007669"/>
    <property type="project" value="TreeGrafter"/>
</dbReference>
<accession>A0A1Y5T6D3</accession>
<dbReference type="InterPro" id="IPR036390">
    <property type="entry name" value="WH_DNA-bd_sf"/>
</dbReference>
<dbReference type="PANTHER" id="PTHR30427">
    <property type="entry name" value="TRANSCRIPTIONAL ACTIVATOR PROTEIN LYSR"/>
    <property type="match status" value="1"/>
</dbReference>
<dbReference type="RefSeq" id="WP_165759824.1">
    <property type="nucleotide sequence ID" value="NZ_FWFO01000002.1"/>
</dbReference>
<keyword evidence="3" id="KW-0238">DNA-binding</keyword>
<dbReference type="Proteomes" id="UP000193077">
    <property type="component" value="Unassembled WGS sequence"/>
</dbReference>
<comment type="similarity">
    <text evidence="1">Belongs to the LysR transcriptional regulatory family.</text>
</comment>
<proteinExistence type="inferred from homology"/>
<evidence type="ECO:0000259" key="5">
    <source>
        <dbReference type="PROSITE" id="PS50931"/>
    </source>
</evidence>
<dbReference type="InterPro" id="IPR000847">
    <property type="entry name" value="LysR_HTH_N"/>
</dbReference>
<dbReference type="EMBL" id="FWFO01000002">
    <property type="protein sequence ID" value="SLN56926.1"/>
    <property type="molecule type" value="Genomic_DNA"/>
</dbReference>
<name>A0A1Y5T6D3_9RHOB</name>
<feature type="domain" description="HTH lysR-type" evidence="5">
    <location>
        <begin position="1"/>
        <end position="58"/>
    </location>
</feature>
<evidence type="ECO:0000256" key="1">
    <source>
        <dbReference type="ARBA" id="ARBA00009437"/>
    </source>
</evidence>
<dbReference type="InterPro" id="IPR036388">
    <property type="entry name" value="WH-like_DNA-bd_sf"/>
</dbReference>
<protein>
    <submittedName>
        <fullName evidence="6">HTH-type transcriptional regulator CynR</fullName>
    </submittedName>
</protein>
<sequence length="299" mass="33620">MNLKSLRVFVLIMEHGTLVRASEIMHLSPPAVSRLLRLLEDELRQPLFERVKKRLIPTQAGEQLLPEALRILAGIDSLSDFLERSRQEQTPPLRLISHPRMASGLMLPAIKRLSCEFPDARVRLEVQPRQSFGSYIAQDQFHLGLGSLSAHWEDLESQQLCETRLCVLLPRDHPLAQRPKLNLRDLQDLDYIALTENTLLRQLIEANLVSSDLRLSVRHEVSVSAAAHQLVADGLGYTITEAIAVGANLPNTLKLVPLEPASHLKVGLFLSKSKLQHPLVDPFVKHLRQIVGELLEPHS</sequence>
<evidence type="ECO:0000256" key="4">
    <source>
        <dbReference type="ARBA" id="ARBA00023163"/>
    </source>
</evidence>
<dbReference type="PROSITE" id="PS50931">
    <property type="entry name" value="HTH_LYSR"/>
    <property type="match status" value="1"/>
</dbReference>
<keyword evidence="2" id="KW-0805">Transcription regulation</keyword>
<dbReference type="SUPFAM" id="SSF53850">
    <property type="entry name" value="Periplasmic binding protein-like II"/>
    <property type="match status" value="1"/>
</dbReference>
<dbReference type="PANTHER" id="PTHR30427:SF1">
    <property type="entry name" value="TRANSCRIPTIONAL ACTIVATOR PROTEIN LYSR"/>
    <property type="match status" value="1"/>
</dbReference>
<dbReference type="InterPro" id="IPR005119">
    <property type="entry name" value="LysR_subst-bd"/>
</dbReference>
<dbReference type="SUPFAM" id="SSF46785">
    <property type="entry name" value="Winged helix' DNA-binding domain"/>
    <property type="match status" value="1"/>
</dbReference>
<evidence type="ECO:0000313" key="6">
    <source>
        <dbReference type="EMBL" id="SLN56926.1"/>
    </source>
</evidence>